<dbReference type="EMBL" id="CP138858">
    <property type="protein sequence ID" value="WPJ95772.1"/>
    <property type="molecule type" value="Genomic_DNA"/>
</dbReference>
<keyword evidence="4" id="KW-1185">Reference proteome</keyword>
<feature type="transmembrane region" description="Helical" evidence="2">
    <location>
        <begin position="42"/>
        <end position="59"/>
    </location>
</feature>
<evidence type="ECO:0008006" key="5">
    <source>
        <dbReference type="Google" id="ProtNLM"/>
    </source>
</evidence>
<evidence type="ECO:0000313" key="4">
    <source>
        <dbReference type="Proteomes" id="UP001324993"/>
    </source>
</evidence>
<feature type="transmembrane region" description="Helical" evidence="2">
    <location>
        <begin position="12"/>
        <end position="36"/>
    </location>
</feature>
<evidence type="ECO:0000313" key="3">
    <source>
        <dbReference type="EMBL" id="WPJ95772.1"/>
    </source>
</evidence>
<proteinExistence type="predicted"/>
<keyword evidence="2" id="KW-0812">Transmembrane</keyword>
<gene>
    <name evidence="3" type="ORF">SH580_20335</name>
</gene>
<protein>
    <recommendedName>
        <fullName evidence="5">PAS domain-containing protein</fullName>
    </recommendedName>
</protein>
<keyword evidence="2" id="KW-1133">Transmembrane helix</keyword>
<accession>A0ABZ0RJR2</accession>
<evidence type="ECO:0000256" key="2">
    <source>
        <dbReference type="SAM" id="Phobius"/>
    </source>
</evidence>
<keyword evidence="2" id="KW-0472">Membrane</keyword>
<name>A0ABZ0RJR2_9BACT</name>
<reference evidence="3 4" key="1">
    <citation type="submission" date="2023-11" db="EMBL/GenBank/DDBJ databases">
        <title>Coraliomargarita sp. nov., isolated from marine algae.</title>
        <authorList>
            <person name="Lee J.K."/>
            <person name="Baek J.H."/>
            <person name="Kim J.M."/>
            <person name="Choi D.G."/>
            <person name="Jeon C.O."/>
        </authorList>
    </citation>
    <scope>NUCLEOTIDE SEQUENCE [LARGE SCALE GENOMIC DNA]</scope>
    <source>
        <strain evidence="3 4">J2-16</strain>
    </source>
</reference>
<evidence type="ECO:0000256" key="1">
    <source>
        <dbReference type="SAM" id="MobiDB-lite"/>
    </source>
</evidence>
<sequence>MNSTDHQCLSLSALILAFTTGVFSCIAIATVLIVLGVTDLEAYVFAGLGGFTVACFVWIERSLTSQLKEKERQLALALASSQDNQNKLYSRSLACFVRFDAGTLIIDQASPGFIKMLRMPTDSVLRGQRLEEVLGVNPLKLESVVDSIKQGESSVKQPKVEILSADGFSTHALISGQYFPKEHIVEAAFFVPPVKNAERVADLEAAQKDLDRFRKGMFRRETRILELKEEVNNVCREAGFPMRYQTDNSSDDSKLELPAAQFSQSVARRGRAT</sequence>
<organism evidence="3 4">
    <name type="scientific">Coraliomargarita algicola</name>
    <dbReference type="NCBI Taxonomy" id="3092156"/>
    <lineage>
        <taxon>Bacteria</taxon>
        <taxon>Pseudomonadati</taxon>
        <taxon>Verrucomicrobiota</taxon>
        <taxon>Opitutia</taxon>
        <taxon>Puniceicoccales</taxon>
        <taxon>Coraliomargaritaceae</taxon>
        <taxon>Coraliomargarita</taxon>
    </lineage>
</organism>
<dbReference type="Proteomes" id="UP001324993">
    <property type="component" value="Chromosome"/>
</dbReference>
<dbReference type="RefSeq" id="WP_319832649.1">
    <property type="nucleotide sequence ID" value="NZ_CP138858.1"/>
</dbReference>
<feature type="region of interest" description="Disordered" evidence="1">
    <location>
        <begin position="245"/>
        <end position="273"/>
    </location>
</feature>